<evidence type="ECO:0000256" key="10">
    <source>
        <dbReference type="SAM" id="Coils"/>
    </source>
</evidence>
<evidence type="ECO:0000313" key="13">
    <source>
        <dbReference type="EMBL" id="KAK9813207.1"/>
    </source>
</evidence>
<dbReference type="SMART" id="SM00513">
    <property type="entry name" value="SAP"/>
    <property type="match status" value="1"/>
</dbReference>
<keyword evidence="14" id="KW-1185">Reference proteome</keyword>
<dbReference type="Gene3D" id="1.10.720.30">
    <property type="entry name" value="SAP domain"/>
    <property type="match status" value="1"/>
</dbReference>
<gene>
    <name evidence="13" type="ORF">WJX72_010568</name>
</gene>
<dbReference type="InterPro" id="IPR010979">
    <property type="entry name" value="Ribosomal_uS13-like_H2TH"/>
</dbReference>
<comment type="caution">
    <text evidence="13">The sequence shown here is derived from an EMBL/GenBank/DDBJ whole genome shotgun (WGS) entry which is preliminary data.</text>
</comment>
<comment type="similarity">
    <text evidence="1">Belongs to the FPG family.</text>
</comment>
<dbReference type="GO" id="GO:0006284">
    <property type="term" value="P:base-excision repair"/>
    <property type="evidence" value="ECO:0007669"/>
    <property type="project" value="InterPro"/>
</dbReference>
<keyword evidence="3" id="KW-0227">DNA damage</keyword>
<dbReference type="EMBL" id="JALJOR010000008">
    <property type="protein sequence ID" value="KAK9813207.1"/>
    <property type="molecule type" value="Genomic_DNA"/>
</dbReference>
<dbReference type="Gene3D" id="3.20.190.10">
    <property type="entry name" value="MutM-like, N-terminal"/>
    <property type="match status" value="1"/>
</dbReference>
<keyword evidence="5" id="KW-0238">DNA-binding</keyword>
<dbReference type="InterPro" id="IPR003034">
    <property type="entry name" value="SAP_dom"/>
</dbReference>
<evidence type="ECO:0000256" key="1">
    <source>
        <dbReference type="ARBA" id="ARBA00009409"/>
    </source>
</evidence>
<dbReference type="SUPFAM" id="SSF57716">
    <property type="entry name" value="Glucocorticoid receptor-like (DNA-binding domain)"/>
    <property type="match status" value="1"/>
</dbReference>
<dbReference type="PANTHER" id="PTHR42697:SF1">
    <property type="entry name" value="ENDONUCLEASE 8"/>
    <property type="match status" value="1"/>
</dbReference>
<keyword evidence="6" id="KW-0234">DNA repair</keyword>
<dbReference type="Pfam" id="PF06831">
    <property type="entry name" value="H2TH"/>
    <property type="match status" value="1"/>
</dbReference>
<evidence type="ECO:0000256" key="11">
    <source>
        <dbReference type="SAM" id="MobiDB-lite"/>
    </source>
</evidence>
<dbReference type="GO" id="GO:0000703">
    <property type="term" value="F:oxidized pyrimidine nucleobase lesion DNA N-glycosylase activity"/>
    <property type="evidence" value="ECO:0007669"/>
    <property type="project" value="TreeGrafter"/>
</dbReference>
<proteinExistence type="inferred from homology"/>
<accession>A0AAW1PYQ7</accession>
<dbReference type="GO" id="GO:0003684">
    <property type="term" value="F:damaged DNA binding"/>
    <property type="evidence" value="ECO:0007669"/>
    <property type="project" value="InterPro"/>
</dbReference>
<dbReference type="EC" id="4.2.99.18" evidence="2"/>
<evidence type="ECO:0000313" key="14">
    <source>
        <dbReference type="Proteomes" id="UP001489004"/>
    </source>
</evidence>
<dbReference type="InterPro" id="IPR012319">
    <property type="entry name" value="FPG_cat"/>
</dbReference>
<keyword evidence="7" id="KW-0456">Lyase</keyword>
<dbReference type="InterPro" id="IPR035937">
    <property type="entry name" value="FPG_N"/>
</dbReference>
<evidence type="ECO:0000256" key="3">
    <source>
        <dbReference type="ARBA" id="ARBA00022763"/>
    </source>
</evidence>
<keyword evidence="4" id="KW-0378">Hydrolase</keyword>
<dbReference type="PANTHER" id="PTHR42697">
    <property type="entry name" value="ENDONUCLEASE 8"/>
    <property type="match status" value="1"/>
</dbReference>
<feature type="coiled-coil region" evidence="10">
    <location>
        <begin position="620"/>
        <end position="647"/>
    </location>
</feature>
<organism evidence="13 14">
    <name type="scientific">[Myrmecia] bisecta</name>
    <dbReference type="NCBI Taxonomy" id="41462"/>
    <lineage>
        <taxon>Eukaryota</taxon>
        <taxon>Viridiplantae</taxon>
        <taxon>Chlorophyta</taxon>
        <taxon>core chlorophytes</taxon>
        <taxon>Trebouxiophyceae</taxon>
        <taxon>Trebouxiales</taxon>
        <taxon>Trebouxiaceae</taxon>
        <taxon>Myrmecia</taxon>
    </lineage>
</organism>
<dbReference type="PROSITE" id="PS50800">
    <property type="entry name" value="SAP"/>
    <property type="match status" value="1"/>
</dbReference>
<keyword evidence="9" id="KW-0326">Glycosidase</keyword>
<dbReference type="Pfam" id="PF02037">
    <property type="entry name" value="SAP"/>
    <property type="match status" value="1"/>
</dbReference>
<dbReference type="AlphaFoldDB" id="A0AAW1PYQ7"/>
<evidence type="ECO:0000256" key="5">
    <source>
        <dbReference type="ARBA" id="ARBA00023125"/>
    </source>
</evidence>
<evidence type="ECO:0000256" key="7">
    <source>
        <dbReference type="ARBA" id="ARBA00023239"/>
    </source>
</evidence>
<sequence length="797" mass="87410">MVEGHQCHRVAHAHRKVLVGRKFLARSPNDRFTDGAKAIHQQPLTRIEVHGKNLFYFFGPEQAPVVMRIHFGMSGAFRTMALPGKEPRETTRLELINREEGVVAHLSAMTVQHGDLAFYEQEAAKLGPDPLREDADPELLWERMKGSKKPVGLFLMDQTSVAGIGNIYRAEILFKAGVHPEQPGNTITREAFERIWEHSVVLLQRGFKSGSILTVDPEEAAVLGKPWTRRYVYNHKTCGRCGAFIRTWDMAARTVYACETCQPLIAGTELPGGRAKALAAARPAQQFKSHCAPEPPEHLRPSLLTVAELKAKLAVLQLPTTGKKGALVMRLEAALAEPAEDDPARAAAMATLSAGLEDPPVAEGPATAEDAMEPPSPAAVHPGTERLGEIASAEAAALEKAQAGEGRNVEHVALEDDLTAQLAAEPTARKRVRAAVAQPGRTTFADRAGLRADFQEKLDSMAMPYQGIHAIAAKDRTFRMRRVLEAQQELEQAWDLVASFAEEDARRKQGTLPGALPLHQGSGSMHAADDPYWRKYLQAAAHFIRATVLCDGYVYTNSAFGFLFEMAITDVCNFIAASAPASLRPPVSAEAAMAFGACLKAMQVKEDSKEQGAEPQAPLRSEDTAEFARLQAQLEQLTERKRQWLRKVVDVTQFTTDLNSNALRLNEALMEYDLPARTLLEFLHLIALRITPAAPSTQRHHIQQMIELCPQNANAWRNQPRGLLLGGATGHAISKTQVKRFMDQARRYDAVLKKYELDVPMDGDAQQAKAVQSMYATYLAGQAGAEGRNAADTPLGL</sequence>
<dbReference type="Proteomes" id="UP001489004">
    <property type="component" value="Unassembled WGS sequence"/>
</dbReference>
<evidence type="ECO:0000256" key="6">
    <source>
        <dbReference type="ARBA" id="ARBA00023204"/>
    </source>
</evidence>
<dbReference type="InterPro" id="IPR015886">
    <property type="entry name" value="H2TH_FPG"/>
</dbReference>
<name>A0AAW1PYQ7_9CHLO</name>
<dbReference type="SMART" id="SM01232">
    <property type="entry name" value="H2TH"/>
    <property type="match status" value="1"/>
</dbReference>
<dbReference type="GO" id="GO:0008270">
    <property type="term" value="F:zinc ion binding"/>
    <property type="evidence" value="ECO:0007669"/>
    <property type="project" value="InterPro"/>
</dbReference>
<feature type="domain" description="SAP" evidence="12">
    <location>
        <begin position="301"/>
        <end position="335"/>
    </location>
</feature>
<evidence type="ECO:0000259" key="12">
    <source>
        <dbReference type="PROSITE" id="PS50800"/>
    </source>
</evidence>
<dbReference type="InterPro" id="IPR036361">
    <property type="entry name" value="SAP_dom_sf"/>
</dbReference>
<dbReference type="SUPFAM" id="SSF46946">
    <property type="entry name" value="S13-like H2TH domain"/>
    <property type="match status" value="1"/>
</dbReference>
<evidence type="ECO:0000256" key="4">
    <source>
        <dbReference type="ARBA" id="ARBA00022801"/>
    </source>
</evidence>
<evidence type="ECO:0000256" key="9">
    <source>
        <dbReference type="ARBA" id="ARBA00023295"/>
    </source>
</evidence>
<protein>
    <recommendedName>
        <fullName evidence="2">DNA-(apurinic or apyrimidinic site) lyase</fullName>
        <ecNumber evidence="2">4.2.99.18</ecNumber>
    </recommendedName>
</protein>
<evidence type="ECO:0000256" key="2">
    <source>
        <dbReference type="ARBA" id="ARBA00012720"/>
    </source>
</evidence>
<dbReference type="Gene3D" id="1.10.8.50">
    <property type="match status" value="1"/>
</dbReference>
<dbReference type="SMART" id="SM00898">
    <property type="entry name" value="Fapy_DNA_glyco"/>
    <property type="match status" value="1"/>
</dbReference>
<keyword evidence="10" id="KW-0175">Coiled coil</keyword>
<dbReference type="GO" id="GO:0140078">
    <property type="term" value="F:class I DNA-(apurinic or apyrimidinic site) endonuclease activity"/>
    <property type="evidence" value="ECO:0007669"/>
    <property type="project" value="UniProtKB-EC"/>
</dbReference>
<feature type="region of interest" description="Disordered" evidence="11">
    <location>
        <begin position="354"/>
        <end position="381"/>
    </location>
</feature>
<dbReference type="SUPFAM" id="SSF81624">
    <property type="entry name" value="N-terminal domain of MutM-like DNA repair proteins"/>
    <property type="match status" value="1"/>
</dbReference>
<keyword evidence="8" id="KW-0511">Multifunctional enzyme</keyword>
<evidence type="ECO:0000256" key="8">
    <source>
        <dbReference type="ARBA" id="ARBA00023268"/>
    </source>
</evidence>
<reference evidence="13 14" key="1">
    <citation type="journal article" date="2024" name="Nat. Commun.">
        <title>Phylogenomics reveals the evolutionary origins of lichenization in chlorophyte algae.</title>
        <authorList>
            <person name="Puginier C."/>
            <person name="Libourel C."/>
            <person name="Otte J."/>
            <person name="Skaloud P."/>
            <person name="Haon M."/>
            <person name="Grisel S."/>
            <person name="Petersen M."/>
            <person name="Berrin J.G."/>
            <person name="Delaux P.M."/>
            <person name="Dal Grande F."/>
            <person name="Keller J."/>
        </authorList>
    </citation>
    <scope>NUCLEOTIDE SEQUENCE [LARGE SCALE GENOMIC DNA]</scope>
    <source>
        <strain evidence="13 14">SAG 2043</strain>
    </source>
</reference>